<organism evidence="2 3">
    <name type="scientific">Albula glossodonta</name>
    <name type="common">roundjaw bonefish</name>
    <dbReference type="NCBI Taxonomy" id="121402"/>
    <lineage>
        <taxon>Eukaryota</taxon>
        <taxon>Metazoa</taxon>
        <taxon>Chordata</taxon>
        <taxon>Craniata</taxon>
        <taxon>Vertebrata</taxon>
        <taxon>Euteleostomi</taxon>
        <taxon>Actinopterygii</taxon>
        <taxon>Neopterygii</taxon>
        <taxon>Teleostei</taxon>
        <taxon>Albuliformes</taxon>
        <taxon>Albulidae</taxon>
        <taxon>Albula</taxon>
    </lineage>
</organism>
<feature type="region of interest" description="Disordered" evidence="1">
    <location>
        <begin position="177"/>
        <end position="208"/>
    </location>
</feature>
<gene>
    <name evidence="2" type="ORF">JZ751_000481</name>
</gene>
<keyword evidence="3" id="KW-1185">Reference proteome</keyword>
<protein>
    <submittedName>
        <fullName evidence="2">Uncharacterized protein</fullName>
    </submittedName>
</protein>
<name>A0A8T2PWC7_9TELE</name>
<dbReference type="EMBL" id="JAFBMS010000001">
    <property type="protein sequence ID" value="KAG9355643.1"/>
    <property type="molecule type" value="Genomic_DNA"/>
</dbReference>
<proteinExistence type="predicted"/>
<accession>A0A8T2PWC7</accession>
<evidence type="ECO:0000256" key="1">
    <source>
        <dbReference type="SAM" id="MobiDB-lite"/>
    </source>
</evidence>
<dbReference type="Proteomes" id="UP000824540">
    <property type="component" value="Unassembled WGS sequence"/>
</dbReference>
<reference evidence="2" key="1">
    <citation type="thesis" date="2021" institute="BYU ScholarsArchive" country="Provo, UT, USA">
        <title>Applications of and Algorithms for Genome Assembly and Genomic Analyses with an Emphasis on Marine Teleosts.</title>
        <authorList>
            <person name="Pickett B.D."/>
        </authorList>
    </citation>
    <scope>NUCLEOTIDE SEQUENCE</scope>
    <source>
        <strain evidence="2">HI-2016</strain>
    </source>
</reference>
<feature type="region of interest" description="Disordered" evidence="1">
    <location>
        <begin position="1"/>
        <end position="20"/>
    </location>
</feature>
<comment type="caution">
    <text evidence="2">The sequence shown here is derived from an EMBL/GenBank/DDBJ whole genome shotgun (WGS) entry which is preliminary data.</text>
</comment>
<evidence type="ECO:0000313" key="3">
    <source>
        <dbReference type="Proteomes" id="UP000824540"/>
    </source>
</evidence>
<dbReference type="AlphaFoldDB" id="A0A8T2PWC7"/>
<feature type="compositionally biased region" description="Basic and acidic residues" evidence="1">
    <location>
        <begin position="183"/>
        <end position="196"/>
    </location>
</feature>
<sequence length="245" mass="26196">MNYDWHSATTAEGQPNGREGACHWLKDSAVTQGLAPPGTGAQGRVKIVGRLPNGSLFKTEWERERIEREGEREKGRGKIHHRVRNNSGKQIAGRLGEGRLAVYGIGKRLRVSPPLCLTLSRVVSVLESQTGAEGNPWVLRGQRGSVREAGGGGCQAQHGGSCLDPGQETGAAAAANANATNGDGKDSWETQKDMNDHMGPTKKPKPPKLDAKVQVCQFLVPPPLSWSDGVDITICMSVLDCCPDS</sequence>
<evidence type="ECO:0000313" key="2">
    <source>
        <dbReference type="EMBL" id="KAG9355643.1"/>
    </source>
</evidence>